<feature type="compositionally biased region" description="Basic and acidic residues" evidence="1">
    <location>
        <begin position="53"/>
        <end position="70"/>
    </location>
</feature>
<dbReference type="RefSeq" id="WP_359211625.1">
    <property type="nucleotide sequence ID" value="NZ_JBEZAM010000037.1"/>
</dbReference>
<reference evidence="2 3" key="1">
    <citation type="submission" date="2024-06" db="EMBL/GenBank/DDBJ databases">
        <title>The Natural Products Discovery Center: Release of the First 8490 Sequenced Strains for Exploring Actinobacteria Biosynthetic Diversity.</title>
        <authorList>
            <person name="Kalkreuter E."/>
            <person name="Kautsar S.A."/>
            <person name="Yang D."/>
            <person name="Bader C.D."/>
            <person name="Teijaro C.N."/>
            <person name="Fluegel L."/>
            <person name="Davis C.M."/>
            <person name="Simpson J.R."/>
            <person name="Lauterbach L."/>
            <person name="Steele A.D."/>
            <person name="Gui C."/>
            <person name="Meng S."/>
            <person name="Li G."/>
            <person name="Viehrig K."/>
            <person name="Ye F."/>
            <person name="Su P."/>
            <person name="Kiefer A.F."/>
            <person name="Nichols A."/>
            <person name="Cepeda A.J."/>
            <person name="Yan W."/>
            <person name="Fan B."/>
            <person name="Jiang Y."/>
            <person name="Adhikari A."/>
            <person name="Zheng C.-J."/>
            <person name="Schuster L."/>
            <person name="Cowan T.M."/>
            <person name="Smanski M.J."/>
            <person name="Chevrette M.G."/>
            <person name="De Carvalho L.P.S."/>
            <person name="Shen B."/>
        </authorList>
    </citation>
    <scope>NUCLEOTIDE SEQUENCE [LARGE SCALE GENOMIC DNA]</scope>
    <source>
        <strain evidence="2 3">NPDC045705</strain>
    </source>
</reference>
<organism evidence="2 3">
    <name type="scientific">Streptomyces exfoliatus</name>
    <name type="common">Streptomyces hydrogenans</name>
    <dbReference type="NCBI Taxonomy" id="1905"/>
    <lineage>
        <taxon>Bacteria</taxon>
        <taxon>Bacillati</taxon>
        <taxon>Actinomycetota</taxon>
        <taxon>Actinomycetes</taxon>
        <taxon>Kitasatosporales</taxon>
        <taxon>Streptomycetaceae</taxon>
        <taxon>Streptomyces</taxon>
    </lineage>
</organism>
<evidence type="ECO:0000313" key="2">
    <source>
        <dbReference type="EMBL" id="MEU7296137.1"/>
    </source>
</evidence>
<dbReference type="EMBL" id="JBEZAM010000037">
    <property type="protein sequence ID" value="MEU7296137.1"/>
    <property type="molecule type" value="Genomic_DNA"/>
</dbReference>
<protein>
    <submittedName>
        <fullName evidence="2">Uncharacterized protein</fullName>
    </submittedName>
</protein>
<accession>A0ABV3D0Z1</accession>
<gene>
    <name evidence="2" type="ORF">AB0A76_23475</name>
</gene>
<name>A0ABV3D0Z1_STREX</name>
<evidence type="ECO:0000256" key="1">
    <source>
        <dbReference type="SAM" id="MobiDB-lite"/>
    </source>
</evidence>
<evidence type="ECO:0000313" key="3">
    <source>
        <dbReference type="Proteomes" id="UP001551210"/>
    </source>
</evidence>
<comment type="caution">
    <text evidence="2">The sequence shown here is derived from an EMBL/GenBank/DDBJ whole genome shotgun (WGS) entry which is preliminary data.</text>
</comment>
<feature type="region of interest" description="Disordered" evidence="1">
    <location>
        <begin position="44"/>
        <end position="70"/>
    </location>
</feature>
<sequence>MTATTFTLVTTIPRPRVRPLSTAFRAIRAFGGAAAGVALLGDYGPPEAGVRNPRPEHFGNPRREYAPGPD</sequence>
<proteinExistence type="predicted"/>
<dbReference type="Proteomes" id="UP001551210">
    <property type="component" value="Unassembled WGS sequence"/>
</dbReference>
<keyword evidence="3" id="KW-1185">Reference proteome</keyword>